<dbReference type="SUPFAM" id="SSF56601">
    <property type="entry name" value="beta-lactamase/transpeptidase-like"/>
    <property type="match status" value="1"/>
</dbReference>
<accession>A0ABW5XQ22</accession>
<dbReference type="PANTHER" id="PTHR46825">
    <property type="entry name" value="D-ALANYL-D-ALANINE-CARBOXYPEPTIDASE/ENDOPEPTIDASE AMPH"/>
    <property type="match status" value="1"/>
</dbReference>
<organism evidence="3 4">
    <name type="scientific">Mucilaginibacter antarcticus</name>
    <dbReference type="NCBI Taxonomy" id="1855725"/>
    <lineage>
        <taxon>Bacteria</taxon>
        <taxon>Pseudomonadati</taxon>
        <taxon>Bacteroidota</taxon>
        <taxon>Sphingobacteriia</taxon>
        <taxon>Sphingobacteriales</taxon>
        <taxon>Sphingobacteriaceae</taxon>
        <taxon>Mucilaginibacter</taxon>
    </lineage>
</organism>
<name>A0ABW5XQ22_9SPHI</name>
<dbReference type="SUPFAM" id="SSF49265">
    <property type="entry name" value="Fibronectin type III"/>
    <property type="match status" value="1"/>
</dbReference>
<dbReference type="EC" id="3.-.-.-" evidence="3"/>
<reference evidence="4" key="1">
    <citation type="journal article" date="2019" name="Int. J. Syst. Evol. Microbiol.">
        <title>The Global Catalogue of Microorganisms (GCM) 10K type strain sequencing project: providing services to taxonomists for standard genome sequencing and annotation.</title>
        <authorList>
            <consortium name="The Broad Institute Genomics Platform"/>
            <consortium name="The Broad Institute Genome Sequencing Center for Infectious Disease"/>
            <person name="Wu L."/>
            <person name="Ma J."/>
        </authorList>
    </citation>
    <scope>NUCLEOTIDE SEQUENCE [LARGE SCALE GENOMIC DNA]</scope>
    <source>
        <strain evidence="4">KCTC 52232</strain>
    </source>
</reference>
<dbReference type="InterPro" id="IPR050491">
    <property type="entry name" value="AmpC-like"/>
</dbReference>
<protein>
    <submittedName>
        <fullName evidence="3">Serine hydrolase domain-containing protein</fullName>
        <ecNumber evidence="3">3.-.-.-</ecNumber>
    </submittedName>
</protein>
<dbReference type="PANTHER" id="PTHR46825:SF9">
    <property type="entry name" value="BETA-LACTAMASE-RELATED DOMAIN-CONTAINING PROTEIN"/>
    <property type="match status" value="1"/>
</dbReference>
<proteinExistence type="predicted"/>
<dbReference type="Gene3D" id="3.40.710.10">
    <property type="entry name" value="DD-peptidase/beta-lactamase superfamily"/>
    <property type="match status" value="1"/>
</dbReference>
<dbReference type="EMBL" id="JBHUON010000005">
    <property type="protein sequence ID" value="MFD2864272.1"/>
    <property type="molecule type" value="Genomic_DNA"/>
</dbReference>
<dbReference type="PROSITE" id="PS51257">
    <property type="entry name" value="PROKAR_LIPOPROTEIN"/>
    <property type="match status" value="1"/>
</dbReference>
<gene>
    <name evidence="3" type="ORF">ACFSYC_06180</name>
</gene>
<feature type="chain" id="PRO_5046283121" evidence="1">
    <location>
        <begin position="24"/>
        <end position="573"/>
    </location>
</feature>
<dbReference type="Pfam" id="PF00144">
    <property type="entry name" value="Beta-lactamase"/>
    <property type="match status" value="1"/>
</dbReference>
<keyword evidence="4" id="KW-1185">Reference proteome</keyword>
<comment type="caution">
    <text evidence="3">The sequence shown here is derived from an EMBL/GenBank/DDBJ whole genome shotgun (WGS) entry which is preliminary data.</text>
</comment>
<dbReference type="RefSeq" id="WP_377124633.1">
    <property type="nucleotide sequence ID" value="NZ_JBHUON010000005.1"/>
</dbReference>
<dbReference type="GO" id="GO:0016787">
    <property type="term" value="F:hydrolase activity"/>
    <property type="evidence" value="ECO:0007669"/>
    <property type="project" value="UniProtKB-KW"/>
</dbReference>
<dbReference type="Proteomes" id="UP001597601">
    <property type="component" value="Unassembled WGS sequence"/>
</dbReference>
<dbReference type="InterPro" id="IPR036116">
    <property type="entry name" value="FN3_sf"/>
</dbReference>
<dbReference type="InterPro" id="IPR001466">
    <property type="entry name" value="Beta-lactam-related"/>
</dbReference>
<keyword evidence="1" id="KW-0732">Signal</keyword>
<dbReference type="InterPro" id="IPR012338">
    <property type="entry name" value="Beta-lactam/transpept-like"/>
</dbReference>
<keyword evidence="3" id="KW-0378">Hydrolase</keyword>
<sequence length="573" mass="59948">MIKRYHFKSLVAILLVAGFLACSKSGTPGQPVPDTNQATLASVSTDAATVITANTAGVSGAVTNQGSASVTERGICYGLNAAPNTSGSKISSGTGAGSFSSSLSGLTANTLYHARAYAINSAGTAYGNEVTFTTTAATTGTIPTLTTSAATSVTLTGATVGGSVTAEGSSTVTERGICYATTASPIISNSKVASGVGAGEYTASLSGLTSGTLYYARAYATNAAGTAYGNEVSFNTTAAPINIASIDNAIAAKLTQYNIPGVAIAIIKDEKLVYVKSYGLADKEANTTLANDHLFRIASLSKPITFIAILNLVQAGTISLNQKVFGTGGILGNDYGAPPVGSNKDQITVKHLLDHTSGWINSPTDPMFSATNITQAQLITDLLANRALTTVPGATSYYLNFGYSVLGRVIEKVTGMTYENYVKTNILAPCGITQMRIGGSTLAERLPKEVKYYQSEFNPYSMNIQRMDSHGGWVASATDLARLMVKIDRQSVKTDLISGSLLLPTYFGYTNWYHTGSISGTSTILSRLNNNYSFVILANTRTESNPNTILDDLYNTMSTQILAVGTWPTTDLF</sequence>
<evidence type="ECO:0000259" key="2">
    <source>
        <dbReference type="Pfam" id="PF00144"/>
    </source>
</evidence>
<evidence type="ECO:0000256" key="1">
    <source>
        <dbReference type="SAM" id="SignalP"/>
    </source>
</evidence>
<feature type="signal peptide" evidence="1">
    <location>
        <begin position="1"/>
        <end position="23"/>
    </location>
</feature>
<evidence type="ECO:0000313" key="3">
    <source>
        <dbReference type="EMBL" id="MFD2864272.1"/>
    </source>
</evidence>
<evidence type="ECO:0000313" key="4">
    <source>
        <dbReference type="Proteomes" id="UP001597601"/>
    </source>
</evidence>
<feature type="domain" description="Beta-lactamase-related" evidence="2">
    <location>
        <begin position="246"/>
        <end position="499"/>
    </location>
</feature>